<dbReference type="EMBL" id="BMIQ01000009">
    <property type="protein sequence ID" value="GGE20000.1"/>
    <property type="molecule type" value="Genomic_DNA"/>
</dbReference>
<comment type="caution">
    <text evidence="1">The sequence shown here is derived from an EMBL/GenBank/DDBJ whole genome shotgun (WGS) entry which is preliminary data.</text>
</comment>
<evidence type="ECO:0000313" key="1">
    <source>
        <dbReference type="EMBL" id="GGE20000.1"/>
    </source>
</evidence>
<proteinExistence type="predicted"/>
<reference evidence="1" key="1">
    <citation type="journal article" date="2014" name="Int. J. Syst. Evol. Microbiol.">
        <title>Complete genome sequence of Corynebacterium casei LMG S-19264T (=DSM 44701T), isolated from a smear-ripened cheese.</title>
        <authorList>
            <consortium name="US DOE Joint Genome Institute (JGI-PGF)"/>
            <person name="Walter F."/>
            <person name="Albersmeier A."/>
            <person name="Kalinowski J."/>
            <person name="Ruckert C."/>
        </authorList>
    </citation>
    <scope>NUCLEOTIDE SEQUENCE</scope>
    <source>
        <strain evidence="1">CGMCC 1.15367</strain>
    </source>
</reference>
<evidence type="ECO:0000313" key="2">
    <source>
        <dbReference type="Proteomes" id="UP000644699"/>
    </source>
</evidence>
<dbReference type="InterPro" id="IPR017034">
    <property type="entry name" value="Abi_system_AbiD/AbiF"/>
</dbReference>
<dbReference type="Pfam" id="PF07751">
    <property type="entry name" value="Abi_2"/>
    <property type="match status" value="1"/>
</dbReference>
<keyword evidence="2" id="KW-1185">Reference proteome</keyword>
<accession>A0A917EAW3</accession>
<name>A0A917EAW3_9HYPH</name>
<gene>
    <name evidence="1" type="ORF">GCM10011390_44080</name>
</gene>
<dbReference type="AlphaFoldDB" id="A0A917EAW3"/>
<sequence length="301" mass="34981">MRFAKPSVSIAEQIALLRRRGMEVPDKAKAEHYLRHVSYYRLRAYWLPFEDTAEAPGDHKFRPGTSFDDALSLYVFDRQLRLHVMDAIERIEVSFRGAWAYHLAMKYGPHGYLDPALYDRADHYAKAMNGLLEEVERSRDTFIVHYRHKYDDPPQPPVWMTAEILSLGQLSKWFGNLKFRSDRQAISKDFGLDERVLVSIVHHLTYVRNICAHHGRLWNKQFIVTMTIPNSPVSLKLAMNPAEKRRLYNTLVAVGHLIEIIAPGTGWRWHLIELLNSCPLADPASMGLPNDWQHRPSWKID</sequence>
<dbReference type="Proteomes" id="UP000644699">
    <property type="component" value="Unassembled WGS sequence"/>
</dbReference>
<protein>
    <submittedName>
        <fullName evidence="1">ABC transporter permease</fullName>
    </submittedName>
</protein>
<organism evidence="1 2">
    <name type="scientific">Aureimonas endophytica</name>
    <dbReference type="NCBI Taxonomy" id="2027858"/>
    <lineage>
        <taxon>Bacteria</taxon>
        <taxon>Pseudomonadati</taxon>
        <taxon>Pseudomonadota</taxon>
        <taxon>Alphaproteobacteria</taxon>
        <taxon>Hyphomicrobiales</taxon>
        <taxon>Aurantimonadaceae</taxon>
        <taxon>Aureimonas</taxon>
    </lineage>
</organism>
<dbReference type="PIRSF" id="PIRSF034934">
    <property type="entry name" value="AbiF_AbiD"/>
    <property type="match status" value="1"/>
</dbReference>
<dbReference type="InterPro" id="IPR011664">
    <property type="entry name" value="Abi_system_AbiD/AbiF-like"/>
</dbReference>
<reference evidence="1" key="2">
    <citation type="submission" date="2020-09" db="EMBL/GenBank/DDBJ databases">
        <authorList>
            <person name="Sun Q."/>
            <person name="Zhou Y."/>
        </authorList>
    </citation>
    <scope>NUCLEOTIDE SEQUENCE</scope>
    <source>
        <strain evidence="1">CGMCC 1.15367</strain>
    </source>
</reference>